<sequence>MIILASGGSLALLGGAFFFQLLGYPPCAMCLWQRWPHAAAILIGLLALRFPGRLLPSLGALAAGTTAGIGVYHTGVERDWWEGPTSCTGTGSLEGLSGSDLLSVEGPRVVMCDQVSWEFLSLSMASWNALLSFDLMIGWLIAVVLSGASTTKGTSRTL</sequence>
<name>A0A2T6KCX9_9RHOB</name>
<evidence type="ECO:0000256" key="3">
    <source>
        <dbReference type="ARBA" id="ARBA00022989"/>
    </source>
</evidence>
<dbReference type="PIRSF" id="PIRSF033913">
    <property type="entry name" value="S-S_format_DsbB"/>
    <property type="match status" value="1"/>
</dbReference>
<dbReference type="AlphaFoldDB" id="A0A2T6KCX9"/>
<proteinExistence type="predicted"/>
<feature type="transmembrane region" description="Helical" evidence="5">
    <location>
        <begin position="34"/>
        <end position="51"/>
    </location>
</feature>
<evidence type="ECO:0000256" key="1">
    <source>
        <dbReference type="ARBA" id="ARBA00004141"/>
    </source>
</evidence>
<dbReference type="InterPro" id="IPR003752">
    <property type="entry name" value="DiS_bond_form_DsbB/BdbC"/>
</dbReference>
<dbReference type="EMBL" id="QBUD01000009">
    <property type="protein sequence ID" value="PUB12806.1"/>
    <property type="molecule type" value="Genomic_DNA"/>
</dbReference>
<comment type="caution">
    <text evidence="6">The sequence shown here is derived from an EMBL/GenBank/DDBJ whole genome shotgun (WGS) entry which is preliminary data.</text>
</comment>
<dbReference type="SUPFAM" id="SSF158442">
    <property type="entry name" value="DsbB-like"/>
    <property type="match status" value="1"/>
</dbReference>
<dbReference type="InterPro" id="IPR024199">
    <property type="entry name" value="Uncharacterised_DsbB"/>
</dbReference>
<evidence type="ECO:0000313" key="7">
    <source>
        <dbReference type="Proteomes" id="UP000244523"/>
    </source>
</evidence>
<dbReference type="GO" id="GO:0016020">
    <property type="term" value="C:membrane"/>
    <property type="evidence" value="ECO:0007669"/>
    <property type="project" value="UniProtKB-SubCell"/>
</dbReference>
<gene>
    <name evidence="6" type="ORF">C8N45_109116</name>
</gene>
<dbReference type="GO" id="GO:0006457">
    <property type="term" value="P:protein folding"/>
    <property type="evidence" value="ECO:0007669"/>
    <property type="project" value="InterPro"/>
</dbReference>
<organism evidence="6 7">
    <name type="scientific">Yoonia sediminilitoris</name>
    <dbReference type="NCBI Taxonomy" id="1286148"/>
    <lineage>
        <taxon>Bacteria</taxon>
        <taxon>Pseudomonadati</taxon>
        <taxon>Pseudomonadota</taxon>
        <taxon>Alphaproteobacteria</taxon>
        <taxon>Rhodobacterales</taxon>
        <taxon>Paracoccaceae</taxon>
        <taxon>Yoonia</taxon>
    </lineage>
</organism>
<reference evidence="6 7" key="1">
    <citation type="submission" date="2018-04" db="EMBL/GenBank/DDBJ databases">
        <title>Genomic Encyclopedia of Archaeal and Bacterial Type Strains, Phase II (KMG-II): from individual species to whole genera.</title>
        <authorList>
            <person name="Goeker M."/>
        </authorList>
    </citation>
    <scope>NUCLEOTIDE SEQUENCE [LARGE SCALE GENOMIC DNA]</scope>
    <source>
        <strain evidence="6 7">DSM 29955</strain>
    </source>
</reference>
<evidence type="ECO:0000256" key="5">
    <source>
        <dbReference type="SAM" id="Phobius"/>
    </source>
</evidence>
<dbReference type="GO" id="GO:0015035">
    <property type="term" value="F:protein-disulfide reductase activity"/>
    <property type="evidence" value="ECO:0007669"/>
    <property type="project" value="InterPro"/>
</dbReference>
<feature type="transmembrane region" description="Helical" evidence="5">
    <location>
        <begin position="127"/>
        <end position="148"/>
    </location>
</feature>
<keyword evidence="2 5" id="KW-0812">Transmembrane</keyword>
<dbReference type="Pfam" id="PF02600">
    <property type="entry name" value="DsbB"/>
    <property type="match status" value="1"/>
</dbReference>
<evidence type="ECO:0000256" key="4">
    <source>
        <dbReference type="ARBA" id="ARBA00023136"/>
    </source>
</evidence>
<evidence type="ECO:0000313" key="6">
    <source>
        <dbReference type="EMBL" id="PUB12806.1"/>
    </source>
</evidence>
<comment type="subcellular location">
    <subcellularLocation>
        <location evidence="1">Membrane</location>
        <topology evidence="1">Multi-pass membrane protein</topology>
    </subcellularLocation>
</comment>
<dbReference type="Gene3D" id="1.20.1550.10">
    <property type="entry name" value="DsbB-like"/>
    <property type="match status" value="1"/>
</dbReference>
<accession>A0A2T6KCX9</accession>
<keyword evidence="7" id="KW-1185">Reference proteome</keyword>
<keyword evidence="3 5" id="KW-1133">Transmembrane helix</keyword>
<protein>
    <submittedName>
        <fullName evidence="6">Disulfide bond formation protein DsbB</fullName>
    </submittedName>
</protein>
<feature type="transmembrane region" description="Helical" evidence="5">
    <location>
        <begin position="58"/>
        <end position="75"/>
    </location>
</feature>
<evidence type="ECO:0000256" key="2">
    <source>
        <dbReference type="ARBA" id="ARBA00022692"/>
    </source>
</evidence>
<dbReference type="InterPro" id="IPR023380">
    <property type="entry name" value="DsbB-like_sf"/>
</dbReference>
<dbReference type="Proteomes" id="UP000244523">
    <property type="component" value="Unassembled WGS sequence"/>
</dbReference>
<keyword evidence="4 5" id="KW-0472">Membrane</keyword>